<feature type="transmembrane region" description="Helical" evidence="7">
    <location>
        <begin position="262"/>
        <end position="282"/>
    </location>
</feature>
<accession>A0ABY3RE67</accession>
<protein>
    <submittedName>
        <fullName evidence="8">MFS transporter</fullName>
    </submittedName>
</protein>
<evidence type="ECO:0000313" key="9">
    <source>
        <dbReference type="Proteomes" id="UP001431010"/>
    </source>
</evidence>
<keyword evidence="2" id="KW-0813">Transport</keyword>
<evidence type="ECO:0000256" key="3">
    <source>
        <dbReference type="ARBA" id="ARBA00022475"/>
    </source>
</evidence>
<feature type="transmembrane region" description="Helical" evidence="7">
    <location>
        <begin position="110"/>
        <end position="133"/>
    </location>
</feature>
<feature type="transmembrane region" description="Helical" evidence="7">
    <location>
        <begin position="369"/>
        <end position="389"/>
    </location>
</feature>
<dbReference type="InterPro" id="IPR036259">
    <property type="entry name" value="MFS_trans_sf"/>
</dbReference>
<feature type="transmembrane region" description="Helical" evidence="7">
    <location>
        <begin position="328"/>
        <end position="348"/>
    </location>
</feature>
<feature type="transmembrane region" description="Helical" evidence="7">
    <location>
        <begin position="174"/>
        <end position="196"/>
    </location>
</feature>
<reference evidence="8" key="1">
    <citation type="journal article" date="2024" name="Antonie Van Leeuwenhoek">
        <title>Bradyrhizobium ontarionense sp. nov., a novel bacterial symbiont isolated from Aeschynomene indica (Indian jointvetch), harbours photosynthesis, nitrogen fixation and nitrous oxide (N2O) reductase genes.</title>
        <authorList>
            <person name="Bromfield E.S.P."/>
            <person name="Cloutier S."/>
        </authorList>
    </citation>
    <scope>NUCLEOTIDE SEQUENCE</scope>
    <source>
        <strain evidence="8">A19</strain>
    </source>
</reference>
<proteinExistence type="predicted"/>
<dbReference type="SUPFAM" id="SSF103473">
    <property type="entry name" value="MFS general substrate transporter"/>
    <property type="match status" value="1"/>
</dbReference>
<sequence length="423" mass="43957">MALSIKAHPFIDLLNDRNISFLWAGLAFSAFGNELNRMAVLWLAIEVAGPNASLLPFAQNALVLAVSLSAGIVVDRFSSRTLMIGADLLSAVAAVLPVVYASIYGVTLPVLIVSAMSLAALTAVFQPALWASIPNIARTGERIQAVNGLLDATARLSRLVGPFTAGVLSTALPVIHFLTLNALSFLVSAWSIAAMVRAAGASKPSIVAETDTAMARLMRGVLIIGKRPDARIMLVANTTVLVAWTIGITLGLPFLVAGTHMAGFGLSGLGAVAALAAAYGAGDLVSSVLTAGYQPRRLGRFMFSGYAVFGGALVLMPISLWLLPESTWLSATMVAAFVAATGGPMFFIPMMTYLQTQFDGPDLASVIRLRLALMAAAMMIGAGLGPLLFGKFGAVSAIGLAGALIGSIGVYGSVRWADIESFR</sequence>
<dbReference type="Proteomes" id="UP001431010">
    <property type="component" value="Chromosome"/>
</dbReference>
<dbReference type="InterPro" id="IPR010290">
    <property type="entry name" value="TM_effector"/>
</dbReference>
<keyword evidence="6 7" id="KW-0472">Membrane</keyword>
<name>A0ABY3RE67_9BRAD</name>
<dbReference type="PANTHER" id="PTHR23513:SF6">
    <property type="entry name" value="MAJOR FACILITATOR SUPERFAMILY ASSOCIATED DOMAIN-CONTAINING PROTEIN"/>
    <property type="match status" value="1"/>
</dbReference>
<evidence type="ECO:0000256" key="7">
    <source>
        <dbReference type="SAM" id="Phobius"/>
    </source>
</evidence>
<dbReference type="EMBL" id="CP088156">
    <property type="protein sequence ID" value="UFZ04949.1"/>
    <property type="molecule type" value="Genomic_DNA"/>
</dbReference>
<dbReference type="Gene3D" id="1.20.1250.20">
    <property type="entry name" value="MFS general substrate transporter like domains"/>
    <property type="match status" value="1"/>
</dbReference>
<keyword evidence="5 7" id="KW-1133">Transmembrane helix</keyword>
<feature type="transmembrane region" description="Helical" evidence="7">
    <location>
        <begin position="21"/>
        <end position="45"/>
    </location>
</feature>
<evidence type="ECO:0000256" key="5">
    <source>
        <dbReference type="ARBA" id="ARBA00022989"/>
    </source>
</evidence>
<evidence type="ECO:0000256" key="6">
    <source>
        <dbReference type="ARBA" id="ARBA00023136"/>
    </source>
</evidence>
<comment type="subcellular location">
    <subcellularLocation>
        <location evidence="1">Cell membrane</location>
        <topology evidence="1">Multi-pass membrane protein</topology>
    </subcellularLocation>
</comment>
<feature type="transmembrane region" description="Helical" evidence="7">
    <location>
        <begin position="303"/>
        <end position="322"/>
    </location>
</feature>
<feature type="transmembrane region" description="Helical" evidence="7">
    <location>
        <begin position="232"/>
        <end position="256"/>
    </location>
</feature>
<evidence type="ECO:0000256" key="1">
    <source>
        <dbReference type="ARBA" id="ARBA00004651"/>
    </source>
</evidence>
<feature type="transmembrane region" description="Helical" evidence="7">
    <location>
        <begin position="395"/>
        <end position="414"/>
    </location>
</feature>
<keyword evidence="4 7" id="KW-0812">Transmembrane</keyword>
<evidence type="ECO:0000313" key="8">
    <source>
        <dbReference type="EMBL" id="UFZ04949.1"/>
    </source>
</evidence>
<dbReference type="RefSeq" id="WP_231322460.1">
    <property type="nucleotide sequence ID" value="NZ_CP088156.1"/>
</dbReference>
<feature type="transmembrane region" description="Helical" evidence="7">
    <location>
        <begin position="81"/>
        <end position="104"/>
    </location>
</feature>
<dbReference type="Pfam" id="PF05977">
    <property type="entry name" value="MFS_3"/>
    <property type="match status" value="1"/>
</dbReference>
<keyword evidence="9" id="KW-1185">Reference proteome</keyword>
<organism evidence="8 9">
    <name type="scientific">Bradyrhizobium ontarionense</name>
    <dbReference type="NCBI Taxonomy" id="2898149"/>
    <lineage>
        <taxon>Bacteria</taxon>
        <taxon>Pseudomonadati</taxon>
        <taxon>Pseudomonadota</taxon>
        <taxon>Alphaproteobacteria</taxon>
        <taxon>Hyphomicrobiales</taxon>
        <taxon>Nitrobacteraceae</taxon>
        <taxon>Bradyrhizobium</taxon>
    </lineage>
</organism>
<gene>
    <name evidence="8" type="ORF">LQG66_01100</name>
</gene>
<keyword evidence="3" id="KW-1003">Cell membrane</keyword>
<evidence type="ECO:0000256" key="4">
    <source>
        <dbReference type="ARBA" id="ARBA00022692"/>
    </source>
</evidence>
<dbReference type="PANTHER" id="PTHR23513">
    <property type="entry name" value="INTEGRAL MEMBRANE EFFLUX PROTEIN-RELATED"/>
    <property type="match status" value="1"/>
</dbReference>
<feature type="transmembrane region" description="Helical" evidence="7">
    <location>
        <begin position="57"/>
        <end position="74"/>
    </location>
</feature>
<evidence type="ECO:0000256" key="2">
    <source>
        <dbReference type="ARBA" id="ARBA00022448"/>
    </source>
</evidence>